<name>A0A7Y9XUV4_9SPHN</name>
<evidence type="ECO:0000313" key="2">
    <source>
        <dbReference type="EMBL" id="NYH94989.1"/>
    </source>
</evidence>
<dbReference type="EMBL" id="JACBZF010000002">
    <property type="protein sequence ID" value="NYH94989.1"/>
    <property type="molecule type" value="Genomic_DNA"/>
</dbReference>
<reference evidence="2 3" key="1">
    <citation type="submission" date="2020-07" db="EMBL/GenBank/DDBJ databases">
        <title>Genomic Encyclopedia of Type Strains, Phase IV (KMG-IV): sequencing the most valuable type-strain genomes for metagenomic binning, comparative biology and taxonomic classification.</title>
        <authorList>
            <person name="Goeker M."/>
        </authorList>
    </citation>
    <scope>NUCLEOTIDE SEQUENCE [LARGE SCALE GENOMIC DNA]</scope>
    <source>
        <strain evidence="2 3">DSM 29043</strain>
    </source>
</reference>
<gene>
    <name evidence="2" type="ORF">FHS75_001308</name>
</gene>
<proteinExistence type="predicted"/>
<comment type="caution">
    <text evidence="2">The sequence shown here is derived from an EMBL/GenBank/DDBJ whole genome shotgun (WGS) entry which is preliminary data.</text>
</comment>
<accession>A0A7Y9XUV4</accession>
<evidence type="ECO:0000256" key="1">
    <source>
        <dbReference type="SAM" id="Coils"/>
    </source>
</evidence>
<dbReference type="RefSeq" id="WP_179406891.1">
    <property type="nucleotide sequence ID" value="NZ_BMGF01000009.1"/>
</dbReference>
<sequence>MRADPKRLKRLQRLERFRAIARQGAAREAAEAEGTLAQLRGLAERTRGLARDYADRRDIVDASGLRQIASFMSGLQDLGSVTEADAERAQSMADTKQVLLAEAERRRAAAEDRAAREARSIAESRSTPVIAARKPIGTPLE</sequence>
<organism evidence="2 3">
    <name type="scientific">Novosphingobium marinum</name>
    <dbReference type="NCBI Taxonomy" id="1514948"/>
    <lineage>
        <taxon>Bacteria</taxon>
        <taxon>Pseudomonadati</taxon>
        <taxon>Pseudomonadota</taxon>
        <taxon>Alphaproteobacteria</taxon>
        <taxon>Sphingomonadales</taxon>
        <taxon>Sphingomonadaceae</taxon>
        <taxon>Novosphingobium</taxon>
    </lineage>
</organism>
<feature type="coiled-coil region" evidence="1">
    <location>
        <begin position="86"/>
        <end position="120"/>
    </location>
</feature>
<keyword evidence="1" id="KW-0175">Coiled coil</keyword>
<dbReference type="AlphaFoldDB" id="A0A7Y9XUV4"/>
<protein>
    <recommendedName>
        <fullName evidence="4">Flagellar FliJ protein</fullName>
    </recommendedName>
</protein>
<evidence type="ECO:0000313" key="3">
    <source>
        <dbReference type="Proteomes" id="UP000522081"/>
    </source>
</evidence>
<dbReference type="Proteomes" id="UP000522081">
    <property type="component" value="Unassembled WGS sequence"/>
</dbReference>
<keyword evidence="3" id="KW-1185">Reference proteome</keyword>
<evidence type="ECO:0008006" key="4">
    <source>
        <dbReference type="Google" id="ProtNLM"/>
    </source>
</evidence>